<gene>
    <name evidence="2" type="ORF">DIE28_04615</name>
</gene>
<evidence type="ECO:0008006" key="4">
    <source>
        <dbReference type="Google" id="ProtNLM"/>
    </source>
</evidence>
<evidence type="ECO:0000256" key="1">
    <source>
        <dbReference type="SAM" id="Phobius"/>
    </source>
</evidence>
<proteinExistence type="predicted"/>
<feature type="transmembrane region" description="Helical" evidence="1">
    <location>
        <begin position="80"/>
        <end position="102"/>
    </location>
</feature>
<sequence length="160" mass="17201">MLFGALAGLSATMAMTAAMRRLFPRLDRADRYPLPPREITETLLPPDQRGIATATVLAHFGYGAAAGAVFGLFPRRNGSGALYGAAVWSASYLGWIPAMHILKPATSHPSGRNLLMITAHLVWGTALDIGLRELDRSAQDIFAPGALKDRQRNGSRSSDQ</sequence>
<organism evidence="2 3">
    <name type="scientific">Paracoccus thiocyanatus</name>
    <dbReference type="NCBI Taxonomy" id="34006"/>
    <lineage>
        <taxon>Bacteria</taxon>
        <taxon>Pseudomonadati</taxon>
        <taxon>Pseudomonadota</taxon>
        <taxon>Alphaproteobacteria</taxon>
        <taxon>Rhodobacterales</taxon>
        <taxon>Paracoccaceae</taxon>
        <taxon>Paracoccus</taxon>
    </lineage>
</organism>
<dbReference type="AlphaFoldDB" id="A0A3D8PFR3"/>
<dbReference type="Proteomes" id="UP000256679">
    <property type="component" value="Unassembled WGS sequence"/>
</dbReference>
<dbReference type="EMBL" id="QFCQ01000015">
    <property type="protein sequence ID" value="RDW14035.1"/>
    <property type="molecule type" value="Genomic_DNA"/>
</dbReference>
<accession>A0A3D8PFR3</accession>
<protein>
    <recommendedName>
        <fullName evidence="4">DUF1440 domain-containing protein</fullName>
    </recommendedName>
</protein>
<reference evidence="2 3" key="1">
    <citation type="submission" date="2018-05" db="EMBL/GenBank/DDBJ databases">
        <title>Whole genome sequencing of Paracoccus thiocyanatus SST.</title>
        <authorList>
            <person name="Ghosh W."/>
            <person name="Rameez M.J."/>
            <person name="Roy C."/>
        </authorList>
    </citation>
    <scope>NUCLEOTIDE SEQUENCE [LARGE SCALE GENOMIC DNA]</scope>
    <source>
        <strain evidence="2 3">SST</strain>
    </source>
</reference>
<evidence type="ECO:0000313" key="2">
    <source>
        <dbReference type="EMBL" id="RDW14035.1"/>
    </source>
</evidence>
<keyword evidence="1" id="KW-0812">Transmembrane</keyword>
<keyword evidence="3" id="KW-1185">Reference proteome</keyword>
<feature type="transmembrane region" description="Helical" evidence="1">
    <location>
        <begin position="51"/>
        <end position="73"/>
    </location>
</feature>
<comment type="caution">
    <text evidence="2">The sequence shown here is derived from an EMBL/GenBank/DDBJ whole genome shotgun (WGS) entry which is preliminary data.</text>
</comment>
<keyword evidence="1" id="KW-1133">Transmembrane helix</keyword>
<evidence type="ECO:0000313" key="3">
    <source>
        <dbReference type="Proteomes" id="UP000256679"/>
    </source>
</evidence>
<keyword evidence="1" id="KW-0472">Membrane</keyword>
<name>A0A3D8PFR3_9RHOB</name>